<dbReference type="AlphaFoldDB" id="A0AA40ERR7"/>
<evidence type="ECO:0000313" key="3">
    <source>
        <dbReference type="Proteomes" id="UP001172159"/>
    </source>
</evidence>
<proteinExistence type="predicted"/>
<comment type="caution">
    <text evidence="2">The sequence shown here is derived from an EMBL/GenBank/DDBJ whole genome shotgun (WGS) entry which is preliminary data.</text>
</comment>
<dbReference type="EMBL" id="JAUKTV010000002">
    <property type="protein sequence ID" value="KAK0744278.1"/>
    <property type="molecule type" value="Genomic_DNA"/>
</dbReference>
<feature type="compositionally biased region" description="Low complexity" evidence="1">
    <location>
        <begin position="46"/>
        <end position="94"/>
    </location>
</feature>
<sequence>MIGLLFLLVSVCYLQLVASCFAVFLVMFRLRDLDDPFHHDSNQAIPPGDAGAATGPASSTTDPAGTDPAGAGPTGTDPVGTGPTTAPTPVGPTAVPGPPPSAPHKHNHTHTLPSLP</sequence>
<name>A0AA40ERR7_9PEZI</name>
<feature type="region of interest" description="Disordered" evidence="1">
    <location>
        <begin position="36"/>
        <end position="116"/>
    </location>
</feature>
<dbReference type="Proteomes" id="UP001172159">
    <property type="component" value="Unassembled WGS sequence"/>
</dbReference>
<reference evidence="2" key="1">
    <citation type="submission" date="2023-06" db="EMBL/GenBank/DDBJ databases">
        <title>Genome-scale phylogeny and comparative genomics of the fungal order Sordariales.</title>
        <authorList>
            <consortium name="Lawrence Berkeley National Laboratory"/>
            <person name="Hensen N."/>
            <person name="Bonometti L."/>
            <person name="Westerberg I."/>
            <person name="Brannstrom I.O."/>
            <person name="Guillou S."/>
            <person name="Cros-Aarteil S."/>
            <person name="Calhoun S."/>
            <person name="Haridas S."/>
            <person name="Kuo A."/>
            <person name="Mondo S."/>
            <person name="Pangilinan J."/>
            <person name="Riley R."/>
            <person name="Labutti K."/>
            <person name="Andreopoulos B."/>
            <person name="Lipzen A."/>
            <person name="Chen C."/>
            <person name="Yanf M."/>
            <person name="Daum C."/>
            <person name="Ng V."/>
            <person name="Clum A."/>
            <person name="Steindorff A."/>
            <person name="Ohm R."/>
            <person name="Martin F."/>
            <person name="Silar P."/>
            <person name="Natvig D."/>
            <person name="Lalanne C."/>
            <person name="Gautier V."/>
            <person name="Ament-Velasquez S.L."/>
            <person name="Kruys A."/>
            <person name="Hutchinson M.I."/>
            <person name="Powell A.J."/>
            <person name="Barry K."/>
            <person name="Miller A.N."/>
            <person name="Grigoriev I.V."/>
            <person name="Debuchy R."/>
            <person name="Gladieux P."/>
            <person name="Thoren M.H."/>
            <person name="Johannesson H."/>
        </authorList>
    </citation>
    <scope>NUCLEOTIDE SEQUENCE</scope>
    <source>
        <strain evidence="2">CBS 540.89</strain>
    </source>
</reference>
<gene>
    <name evidence="2" type="ORF">B0T21DRAFT_344505</name>
</gene>
<evidence type="ECO:0000313" key="2">
    <source>
        <dbReference type="EMBL" id="KAK0744278.1"/>
    </source>
</evidence>
<evidence type="ECO:0000256" key="1">
    <source>
        <dbReference type="SAM" id="MobiDB-lite"/>
    </source>
</evidence>
<organism evidence="2 3">
    <name type="scientific">Apiosordaria backusii</name>
    <dbReference type="NCBI Taxonomy" id="314023"/>
    <lineage>
        <taxon>Eukaryota</taxon>
        <taxon>Fungi</taxon>
        <taxon>Dikarya</taxon>
        <taxon>Ascomycota</taxon>
        <taxon>Pezizomycotina</taxon>
        <taxon>Sordariomycetes</taxon>
        <taxon>Sordariomycetidae</taxon>
        <taxon>Sordariales</taxon>
        <taxon>Lasiosphaeriaceae</taxon>
        <taxon>Apiosordaria</taxon>
    </lineage>
</organism>
<protein>
    <submittedName>
        <fullName evidence="2">Uncharacterized protein</fullName>
    </submittedName>
</protein>
<keyword evidence="3" id="KW-1185">Reference proteome</keyword>
<accession>A0AA40ERR7</accession>